<evidence type="ECO:0000313" key="6">
    <source>
        <dbReference type="Proteomes" id="UP000605148"/>
    </source>
</evidence>
<dbReference type="InterPro" id="IPR001478">
    <property type="entry name" value="PDZ"/>
</dbReference>
<dbReference type="PRINTS" id="PR00834">
    <property type="entry name" value="PROTEASES2C"/>
</dbReference>
<dbReference type="Pfam" id="PF13365">
    <property type="entry name" value="Trypsin_2"/>
    <property type="match status" value="2"/>
</dbReference>
<dbReference type="PANTHER" id="PTHR43343">
    <property type="entry name" value="PEPTIDASE S12"/>
    <property type="match status" value="1"/>
</dbReference>
<dbReference type="SUPFAM" id="SSF50494">
    <property type="entry name" value="Trypsin-like serine proteases"/>
    <property type="match status" value="2"/>
</dbReference>
<dbReference type="GO" id="GO:0006508">
    <property type="term" value="P:proteolysis"/>
    <property type="evidence" value="ECO:0007669"/>
    <property type="project" value="UniProtKB-KW"/>
</dbReference>
<dbReference type="PROSITE" id="PS50106">
    <property type="entry name" value="PDZ"/>
    <property type="match status" value="1"/>
</dbReference>
<dbReference type="Gene3D" id="2.40.10.10">
    <property type="entry name" value="Trypsin-like serine proteases"/>
    <property type="match status" value="2"/>
</dbReference>
<dbReference type="SUPFAM" id="SSF50156">
    <property type="entry name" value="PDZ domain-like"/>
    <property type="match status" value="1"/>
</dbReference>
<evidence type="ECO:0000259" key="4">
    <source>
        <dbReference type="PROSITE" id="PS50106"/>
    </source>
</evidence>
<feature type="domain" description="PDZ" evidence="4">
    <location>
        <begin position="245"/>
        <end position="319"/>
    </location>
</feature>
<name>A0A916TFF0_9HYPH</name>
<dbReference type="InterPro" id="IPR051201">
    <property type="entry name" value="Chloro_Bact_Ser_Proteases"/>
</dbReference>
<organism evidence="5 6">
    <name type="scientific">Roseibium aquae</name>
    <dbReference type="NCBI Taxonomy" id="1323746"/>
    <lineage>
        <taxon>Bacteria</taxon>
        <taxon>Pseudomonadati</taxon>
        <taxon>Pseudomonadota</taxon>
        <taxon>Alphaproteobacteria</taxon>
        <taxon>Hyphomicrobiales</taxon>
        <taxon>Stappiaceae</taxon>
        <taxon>Roseibium</taxon>
    </lineage>
</organism>
<proteinExistence type="inferred from homology"/>
<dbReference type="SMART" id="SM00228">
    <property type="entry name" value="PDZ"/>
    <property type="match status" value="1"/>
</dbReference>
<dbReference type="EMBL" id="BMFA01000003">
    <property type="protein sequence ID" value="GGB41589.1"/>
    <property type="molecule type" value="Genomic_DNA"/>
</dbReference>
<dbReference type="PANTHER" id="PTHR43343:SF3">
    <property type="entry name" value="PROTEASE DO-LIKE 8, CHLOROPLASTIC"/>
    <property type="match status" value="1"/>
</dbReference>
<evidence type="ECO:0000256" key="1">
    <source>
        <dbReference type="ARBA" id="ARBA00010541"/>
    </source>
</evidence>
<keyword evidence="3" id="KW-0378">Hydrolase</keyword>
<reference evidence="5" key="1">
    <citation type="journal article" date="2014" name="Int. J. Syst. Evol. Microbiol.">
        <title>Complete genome sequence of Corynebacterium casei LMG S-19264T (=DSM 44701T), isolated from a smear-ripened cheese.</title>
        <authorList>
            <consortium name="US DOE Joint Genome Institute (JGI-PGF)"/>
            <person name="Walter F."/>
            <person name="Albersmeier A."/>
            <person name="Kalinowski J."/>
            <person name="Ruckert C."/>
        </authorList>
    </citation>
    <scope>NUCLEOTIDE SEQUENCE</scope>
    <source>
        <strain evidence="5">CGMCC 1.12426</strain>
    </source>
</reference>
<dbReference type="Gene3D" id="2.30.42.10">
    <property type="match status" value="1"/>
</dbReference>
<comment type="similarity">
    <text evidence="1">Belongs to the peptidase S1C family.</text>
</comment>
<keyword evidence="6" id="KW-1185">Reference proteome</keyword>
<sequence length="690" mass="71086">MMTGTTEIRVGQQSPGWLLGIVLYLSLCLSMAGPALSFDQRVLDSTVSVLPQWPGKAVGGLGGPAGRAPEGSGVAIRPGGYIATAYHVIEPAVGLEVRLSDGRILAAELVGADEASDIAILKIAADLPAFVPAPRAPVGSRACIVANAYGLDLSVTCGVVSANNVANAGFNAVEDFIQTDAAANPGSSGGALVDGEGRLLGMVSAIFASQGDGNIGINFAVSSGLLERVAEDLIAGGAVTYVDAGWRLERPPRDMLSQKAGALVAALPPSGAASLAGVQTGDLVTAIAGRPVRHPRDAMSALALVRPGGEVVLDLWRDGRDRRVTVSFPAREERPAVPATAAQDCAFPDPVCLARQAVFPVSGFDPLASSVRIGRGLLVTNRHVVGDRDTVTVYTPSGPRPGRVLPSSYPGDLALIEVEGLPEDGHVLKVRGPEDLTGPLHTVGADIDRREIRVFEPGRLVFEPAADAPLGRLHVTSFMQPGVSGGALVNEAGELVGIAVGGGEGRFEAIPLSDVTRLVLGRGGPDAGAVQARLGEALVACRAALDAFDPSVAESDAETVVSLTASCRDSDNYGLLLEAGRALGAARVFDAALDLQLEAAEQVPNSMNAWLSVMVSLQAAGRLEELEQPARTVLRLADGNPSALRRAFAAGILVKNRDLAEAAHAAMRTAGLPDAATAGQVLARNWPDRP</sequence>
<dbReference type="AlphaFoldDB" id="A0A916TFF0"/>
<dbReference type="Pfam" id="PF13180">
    <property type="entry name" value="PDZ_2"/>
    <property type="match status" value="1"/>
</dbReference>
<dbReference type="InterPro" id="IPR009003">
    <property type="entry name" value="Peptidase_S1_PA"/>
</dbReference>
<gene>
    <name evidence="5" type="ORF">GCM10011316_11930</name>
</gene>
<dbReference type="Proteomes" id="UP000605148">
    <property type="component" value="Unassembled WGS sequence"/>
</dbReference>
<protein>
    <recommendedName>
        <fullName evidence="4">PDZ domain-containing protein</fullName>
    </recommendedName>
</protein>
<accession>A0A916TFF0</accession>
<evidence type="ECO:0000256" key="2">
    <source>
        <dbReference type="ARBA" id="ARBA00022670"/>
    </source>
</evidence>
<dbReference type="GO" id="GO:0004252">
    <property type="term" value="F:serine-type endopeptidase activity"/>
    <property type="evidence" value="ECO:0007669"/>
    <property type="project" value="InterPro"/>
</dbReference>
<evidence type="ECO:0000256" key="3">
    <source>
        <dbReference type="ARBA" id="ARBA00022801"/>
    </source>
</evidence>
<dbReference type="InterPro" id="IPR036034">
    <property type="entry name" value="PDZ_sf"/>
</dbReference>
<dbReference type="Gene3D" id="1.25.40.10">
    <property type="entry name" value="Tetratricopeptide repeat domain"/>
    <property type="match status" value="1"/>
</dbReference>
<dbReference type="InterPro" id="IPR001940">
    <property type="entry name" value="Peptidase_S1C"/>
</dbReference>
<dbReference type="InterPro" id="IPR011990">
    <property type="entry name" value="TPR-like_helical_dom_sf"/>
</dbReference>
<dbReference type="Gene3D" id="2.40.10.120">
    <property type="match status" value="1"/>
</dbReference>
<reference evidence="5" key="2">
    <citation type="submission" date="2020-09" db="EMBL/GenBank/DDBJ databases">
        <authorList>
            <person name="Sun Q."/>
            <person name="Zhou Y."/>
        </authorList>
    </citation>
    <scope>NUCLEOTIDE SEQUENCE</scope>
    <source>
        <strain evidence="5">CGMCC 1.12426</strain>
    </source>
</reference>
<evidence type="ECO:0000313" key="5">
    <source>
        <dbReference type="EMBL" id="GGB41589.1"/>
    </source>
</evidence>
<comment type="caution">
    <text evidence="5">The sequence shown here is derived from an EMBL/GenBank/DDBJ whole genome shotgun (WGS) entry which is preliminary data.</text>
</comment>
<dbReference type="InterPro" id="IPR043504">
    <property type="entry name" value="Peptidase_S1_PA_chymotrypsin"/>
</dbReference>
<keyword evidence="2" id="KW-0645">Protease</keyword>